<name>A0ACC3SEW7_9PEZI</name>
<evidence type="ECO:0000313" key="1">
    <source>
        <dbReference type="EMBL" id="KAK8208990.1"/>
    </source>
</evidence>
<gene>
    <name evidence="1" type="primary">TGL1</name>
    <name evidence="1" type="ORF">M8818_003954</name>
</gene>
<evidence type="ECO:0000313" key="2">
    <source>
        <dbReference type="Proteomes" id="UP001320706"/>
    </source>
</evidence>
<keyword evidence="2" id="KW-1185">Reference proteome</keyword>
<sequence length="1131" mass="127361">MPRVPFIGRLFFQEYLALIGSFILIGFEIFARAFTLALPAPAFRFLYQSSRKAFNLFSSTHSKKSRNRKKALVTAIAQASDFVEICELFGYQAEEHIVQTGDGYLLGLHRLAYKKGEEDKRVNSGQGSIQKKVVYLHHGLMMNSEVWVCLSEKERCLPFLLVEQGYDVWSDKVQLGNNRGNKYSKKSVHYSPTKPAFWNFSIDQFAFHDIPDSIAYILETTCQRSLSYIGFSQGTAQAFATLSIHPTLNEKVDVFIALAPAMAPPGLASGIVSSFVKASPEVLFLAFGRKAILGSATMWQALLYPAIFTWFLDMSLRFLFGWQTKNITPHQKLAAYPHLYSFTSTKSVVHWFQIIRNGTFQMYDDEVQAPLSITNGAKYYKVAKFPTRNIKTPIVLLYGGSDSLVDIKVMLKELPKHTIAREVPHYEHLDFLWASDVDKLVFPPVIDALEFHASGKGRDGGAVLRSSSSQAPSTVQPPSYSEDERIPKVPAGPNGNDSREDTDHGGDTVKQQQTSSLPTSPGREAPQGRVVAVTSASPRQTPRSPINSQFTDTSAKSRPEGWWSSDDPGDRSESPSPGQWHAPQFGPRTIPTAEQGSTRSARHRAQTSSDSTRSSDANFSERGITLGGGKAHAVGGLVSRETAAQSLRSATGSLSSIDRDVARDKKKGRKSHAMHEEISSGLGQLDCLDQVKVDEQVNLSTSRPGREGHESRYSSYTSGPRKDRRYEEDVKVYEEDRYRPGRREKTVRVYEEDRYAPRDNTRIDVDREQYREPYQRYADVQFDTESPIDVAEREFRTRTTPFAEEFTSSRWQDKSTYPREFVEGQGYSAPAEKVRVHEEIRTTVDEPKHKLDMGYYDEDGHYHSFRHGLHRAADRILHPIHGGRHHRTDREEDVVVEDREITMSAPRREPTGRYVERGGIPNTITIPCHHIRIGDLLILQGRPCQVIRITTSAQTGQHRYLGVDLFTKQLHEESSFVSNPSPSVIVQNMLGPVFKQYRVLDIRDDGRVVAMTETGDVKQGLPVLDQSSLLSRLEQSFNNGRGSVRVLVINDEGRELAVDYKVIHGSRLDMVETWSSRFFSSRDAHIQLDAVGIFGHGPHWLCLRTARPTKENVCSFGEHEAGDQIMYLVVE</sequence>
<proteinExistence type="predicted"/>
<keyword evidence="1" id="KW-0378">Hydrolase</keyword>
<dbReference type="EMBL" id="JAMKPW020000018">
    <property type="protein sequence ID" value="KAK8208990.1"/>
    <property type="molecule type" value="Genomic_DNA"/>
</dbReference>
<reference evidence="1" key="1">
    <citation type="submission" date="2024-02" db="EMBL/GenBank/DDBJ databases">
        <title>Metagenome Assembled Genome of Zalaria obscura JY119.</title>
        <authorList>
            <person name="Vighnesh L."/>
            <person name="Jagadeeshwari U."/>
            <person name="Venkata Ramana C."/>
            <person name="Sasikala C."/>
        </authorList>
    </citation>
    <scope>NUCLEOTIDE SEQUENCE</scope>
    <source>
        <strain evidence="1">JY119</strain>
    </source>
</reference>
<dbReference type="EC" id="3.1.1.13" evidence="1"/>
<accession>A0ACC3SEW7</accession>
<dbReference type="Proteomes" id="UP001320706">
    <property type="component" value="Unassembled WGS sequence"/>
</dbReference>
<comment type="caution">
    <text evidence="1">The sequence shown here is derived from an EMBL/GenBank/DDBJ whole genome shotgun (WGS) entry which is preliminary data.</text>
</comment>
<protein>
    <submittedName>
        <fullName evidence="1">Cholesterol esterase</fullName>
        <ecNumber evidence="1">3.1.1.13</ecNumber>
    </submittedName>
</protein>
<organism evidence="1 2">
    <name type="scientific">Zalaria obscura</name>
    <dbReference type="NCBI Taxonomy" id="2024903"/>
    <lineage>
        <taxon>Eukaryota</taxon>
        <taxon>Fungi</taxon>
        <taxon>Dikarya</taxon>
        <taxon>Ascomycota</taxon>
        <taxon>Pezizomycotina</taxon>
        <taxon>Dothideomycetes</taxon>
        <taxon>Dothideomycetidae</taxon>
        <taxon>Dothideales</taxon>
        <taxon>Zalariaceae</taxon>
        <taxon>Zalaria</taxon>
    </lineage>
</organism>